<feature type="domain" description="RNase H type-1" evidence="1">
    <location>
        <begin position="17"/>
        <end position="155"/>
    </location>
</feature>
<dbReference type="InterPro" id="IPR012337">
    <property type="entry name" value="RNaseH-like_sf"/>
</dbReference>
<dbReference type="EMBL" id="BSXW01000538">
    <property type="protein sequence ID" value="GMF24989.1"/>
    <property type="molecule type" value="Genomic_DNA"/>
</dbReference>
<organism evidence="2 3">
    <name type="scientific">Phytophthora lilii</name>
    <dbReference type="NCBI Taxonomy" id="2077276"/>
    <lineage>
        <taxon>Eukaryota</taxon>
        <taxon>Sar</taxon>
        <taxon>Stramenopiles</taxon>
        <taxon>Oomycota</taxon>
        <taxon>Peronosporomycetes</taxon>
        <taxon>Peronosporales</taxon>
        <taxon>Peronosporaceae</taxon>
        <taxon>Phytophthora</taxon>
    </lineage>
</organism>
<protein>
    <submittedName>
        <fullName evidence="2">Unnamed protein product</fullName>
    </submittedName>
</protein>
<dbReference type="PROSITE" id="PS50879">
    <property type="entry name" value="RNASE_H_1"/>
    <property type="match status" value="1"/>
</dbReference>
<name>A0A9W6WS50_9STRA</name>
<dbReference type="Proteomes" id="UP001165083">
    <property type="component" value="Unassembled WGS sequence"/>
</dbReference>
<reference evidence="2" key="1">
    <citation type="submission" date="2023-04" db="EMBL/GenBank/DDBJ databases">
        <title>Phytophthora lilii NBRC 32176.</title>
        <authorList>
            <person name="Ichikawa N."/>
            <person name="Sato H."/>
            <person name="Tonouchi N."/>
        </authorList>
    </citation>
    <scope>NUCLEOTIDE SEQUENCE</scope>
    <source>
        <strain evidence="2">NBRC 32176</strain>
    </source>
</reference>
<sequence>MIKWNAVITTHPTSDSFEPTRVGFYDGGYRGNPGPGGSGSVVVEMTGTAQPPEVVWAAATALGSRSTTNNVAEFVGLHRLLKRAAEMHWKNLHVVGDSQMIVGLMRRRKAPKSKKMRFWYEKVRRLADQCQVTSWTHHYRAYNKTADWLANQAMDTKASGSYSKEFGAHHFLNRGVQPLIDGDVKGWIQVDVGRAATNNRLGSLAYERDRGKPGTG</sequence>
<evidence type="ECO:0000259" key="1">
    <source>
        <dbReference type="PROSITE" id="PS50879"/>
    </source>
</evidence>
<dbReference type="PANTHER" id="PTHR47723">
    <property type="entry name" value="OS05G0353850 PROTEIN"/>
    <property type="match status" value="1"/>
</dbReference>
<evidence type="ECO:0000313" key="2">
    <source>
        <dbReference type="EMBL" id="GMF24989.1"/>
    </source>
</evidence>
<accession>A0A9W6WS50</accession>
<keyword evidence="3" id="KW-1185">Reference proteome</keyword>
<dbReference type="AlphaFoldDB" id="A0A9W6WS50"/>
<dbReference type="SUPFAM" id="SSF53098">
    <property type="entry name" value="Ribonuclease H-like"/>
    <property type="match status" value="1"/>
</dbReference>
<dbReference type="GO" id="GO:0003676">
    <property type="term" value="F:nucleic acid binding"/>
    <property type="evidence" value="ECO:0007669"/>
    <property type="project" value="InterPro"/>
</dbReference>
<proteinExistence type="predicted"/>
<dbReference type="GO" id="GO:0004523">
    <property type="term" value="F:RNA-DNA hybrid ribonuclease activity"/>
    <property type="evidence" value="ECO:0007669"/>
    <property type="project" value="InterPro"/>
</dbReference>
<dbReference type="PANTHER" id="PTHR47723:SF19">
    <property type="entry name" value="POLYNUCLEOTIDYL TRANSFERASE, RIBONUCLEASE H-LIKE SUPERFAMILY PROTEIN"/>
    <property type="match status" value="1"/>
</dbReference>
<dbReference type="InterPro" id="IPR053151">
    <property type="entry name" value="RNase_H-like"/>
</dbReference>
<gene>
    <name evidence="2" type="ORF">Plil01_001028100</name>
</gene>
<dbReference type="Gene3D" id="3.30.420.10">
    <property type="entry name" value="Ribonuclease H-like superfamily/Ribonuclease H"/>
    <property type="match status" value="1"/>
</dbReference>
<dbReference type="InterPro" id="IPR036397">
    <property type="entry name" value="RNaseH_sf"/>
</dbReference>
<dbReference type="Pfam" id="PF13456">
    <property type="entry name" value="RVT_3"/>
    <property type="match status" value="1"/>
</dbReference>
<evidence type="ECO:0000313" key="3">
    <source>
        <dbReference type="Proteomes" id="UP001165083"/>
    </source>
</evidence>
<dbReference type="InterPro" id="IPR002156">
    <property type="entry name" value="RNaseH_domain"/>
</dbReference>
<dbReference type="OrthoDB" id="165880at2759"/>
<comment type="caution">
    <text evidence="2">The sequence shown here is derived from an EMBL/GenBank/DDBJ whole genome shotgun (WGS) entry which is preliminary data.</text>
</comment>